<organism evidence="1 2">
    <name type="scientific">Thermoproteus sp. AZ2</name>
    <dbReference type="NCBI Taxonomy" id="1609232"/>
    <lineage>
        <taxon>Archaea</taxon>
        <taxon>Thermoproteota</taxon>
        <taxon>Thermoprotei</taxon>
        <taxon>Thermoproteales</taxon>
        <taxon>Thermoproteaceae</taxon>
        <taxon>Thermoproteus</taxon>
    </lineage>
</organism>
<accession>A0ACC6UZ23</accession>
<dbReference type="Proteomes" id="UP000033636">
    <property type="component" value="Unassembled WGS sequence"/>
</dbReference>
<gene>
    <name evidence="1" type="ORF">TU35_001670</name>
</gene>
<keyword evidence="1" id="KW-0689">Ribosomal protein</keyword>
<evidence type="ECO:0000313" key="1">
    <source>
        <dbReference type="EMBL" id="MFB6489948.1"/>
    </source>
</evidence>
<name>A0ACC6UZ23_9CREN</name>
<protein>
    <submittedName>
        <fullName evidence="1">30S ribosomal protein S6e</fullName>
    </submittedName>
</protein>
<comment type="caution">
    <text evidence="1">The sequence shown here is derived from an EMBL/GenBank/DDBJ whole genome shotgun (WGS) entry which is preliminary data.</text>
</comment>
<reference evidence="1" key="1">
    <citation type="submission" date="2024-07" db="EMBL/GenBank/DDBJ databases">
        <title>Metagenome and Metagenome-Assembled Genomes of Archaea from a hot spring from the geothermal field of Los Azufres, Mexico.</title>
        <authorList>
            <person name="Marin-Paredes R."/>
            <person name="Martinez-Romero E."/>
            <person name="Servin-Garciduenas L.E."/>
        </authorList>
    </citation>
    <scope>NUCLEOTIDE SEQUENCE</scope>
</reference>
<proteinExistence type="predicted"/>
<evidence type="ECO:0000313" key="2">
    <source>
        <dbReference type="Proteomes" id="UP000033636"/>
    </source>
</evidence>
<keyword evidence="1" id="KW-0687">Ribonucleoprotein</keyword>
<sequence length="151" mass="16374">MPTFKIVVSDPMSGKAKQIEVKDPAAQRFIGLKIGEEIDAAALQELKAPQGFKLRITGGSGIEGAPMHPGTPGQGKRYVILRDPPGYKPRRPGERQKKLVRGNAISDQIVQINAVLIYPKDYKGPPIIPLGDKELAKLTGQGQQQAEAQQQ</sequence>
<dbReference type="EMBL" id="JZWT02000003">
    <property type="protein sequence ID" value="MFB6489948.1"/>
    <property type="molecule type" value="Genomic_DNA"/>
</dbReference>